<dbReference type="EMBL" id="FN648420">
    <property type="protein sequence ID" value="CBN76994.1"/>
    <property type="molecule type" value="Genomic_DNA"/>
</dbReference>
<protein>
    <recommendedName>
        <fullName evidence="2">FHA domain-containing protein</fullName>
    </recommendedName>
</protein>
<proteinExistence type="predicted"/>
<dbReference type="AlphaFoldDB" id="D8LJB0"/>
<dbReference type="SUPFAM" id="SSF49879">
    <property type="entry name" value="SMAD/FHA domain"/>
    <property type="match status" value="1"/>
</dbReference>
<dbReference type="Pfam" id="PF00498">
    <property type="entry name" value="FHA"/>
    <property type="match status" value="1"/>
</dbReference>
<dbReference type="PROSITE" id="PS50006">
    <property type="entry name" value="FHA_DOMAIN"/>
    <property type="match status" value="1"/>
</dbReference>
<feature type="compositionally biased region" description="Basic and acidic residues" evidence="1">
    <location>
        <begin position="26"/>
        <end position="35"/>
    </location>
</feature>
<dbReference type="eggNOG" id="ENOG502S7MG">
    <property type="taxonomic scope" value="Eukaryota"/>
</dbReference>
<dbReference type="InterPro" id="IPR000253">
    <property type="entry name" value="FHA_dom"/>
</dbReference>
<feature type="region of interest" description="Disordered" evidence="1">
    <location>
        <begin position="311"/>
        <end position="388"/>
    </location>
</feature>
<evidence type="ECO:0000313" key="3">
    <source>
        <dbReference type="EMBL" id="CBN76994.1"/>
    </source>
</evidence>
<evidence type="ECO:0000256" key="1">
    <source>
        <dbReference type="SAM" id="MobiDB-lite"/>
    </source>
</evidence>
<feature type="compositionally biased region" description="Acidic residues" evidence="1">
    <location>
        <begin position="362"/>
        <end position="385"/>
    </location>
</feature>
<sequence>MPARRSIKKKGRLQEAEAASKSIKTIYDDGHAADHLDEEEDVGSTCPIVEEPSTREAQTEYVERIIEEVEAKAREWCDAIMDENASNIRMQKRTRDRVKNKINRKFRHMKLSDLCHMSGNDYNAALLMAVPPEERAVLLAEAGEDTDEEEDDEENMPTAVKGRNPPRMVPATPKGGGRPAGSRVTRSAVKGARISSRLSVAAEPLPVEAGAVAQTPTGRARGAGGRAMRSAVKGGGAPGRDVYPLSTSIENIPKLSESVITELHKRFDPDCTVWQCLDIVFQPKIEGYTRHAEAVCAELRQNIAERSRQLRARIPPLPADPPEKKKAKKKAKTAKPRAKPRARRGAAAGGDVEVSSPVVEVDKEEEEVVVEEEEEVVEEEEEEEAGGTAKVALSISGGPYDGSVFEITVEEDGDARLVGRSTGKKFKNHGISLRRDSEVSITHGMFMNSGGRVTYMDNGSTNGTEVDGEWVEPKIAYGVVAGSTLLIGQSHCTVAITLWVSLHRCRMVMVDVISDFNRTRYDSAVAVPLAGGGSRLEILAHNKCDVCCLDSVGVFVF</sequence>
<dbReference type="InParanoid" id="D8LJB0"/>
<name>D8LJB0_ECTSI</name>
<feature type="region of interest" description="Disordered" evidence="1">
    <location>
        <begin position="216"/>
        <end position="239"/>
    </location>
</feature>
<dbReference type="EMBL" id="FN649740">
    <property type="protein sequence ID" value="CBN76994.1"/>
    <property type="molecule type" value="Genomic_DNA"/>
</dbReference>
<keyword evidence="4" id="KW-1185">Reference proteome</keyword>
<dbReference type="Proteomes" id="UP000002630">
    <property type="component" value="Linkage Group LG15"/>
</dbReference>
<reference evidence="3 4" key="1">
    <citation type="journal article" date="2010" name="Nature">
        <title>The Ectocarpus genome and the independent evolution of multicellularity in brown algae.</title>
        <authorList>
            <person name="Cock J.M."/>
            <person name="Sterck L."/>
            <person name="Rouze P."/>
            <person name="Scornet D."/>
            <person name="Allen A.E."/>
            <person name="Amoutzias G."/>
            <person name="Anthouard V."/>
            <person name="Artiguenave F."/>
            <person name="Aury J.M."/>
            <person name="Badger J.H."/>
            <person name="Beszteri B."/>
            <person name="Billiau K."/>
            <person name="Bonnet E."/>
            <person name="Bothwell J.H."/>
            <person name="Bowler C."/>
            <person name="Boyen C."/>
            <person name="Brownlee C."/>
            <person name="Carrano C.J."/>
            <person name="Charrier B."/>
            <person name="Cho G.Y."/>
            <person name="Coelho S.M."/>
            <person name="Collen J."/>
            <person name="Corre E."/>
            <person name="Da Silva C."/>
            <person name="Delage L."/>
            <person name="Delaroque N."/>
            <person name="Dittami S.M."/>
            <person name="Doulbeau S."/>
            <person name="Elias M."/>
            <person name="Farnham G."/>
            <person name="Gachon C.M."/>
            <person name="Gschloessl B."/>
            <person name="Heesch S."/>
            <person name="Jabbari K."/>
            <person name="Jubin C."/>
            <person name="Kawai H."/>
            <person name="Kimura K."/>
            <person name="Kloareg B."/>
            <person name="Kupper F.C."/>
            <person name="Lang D."/>
            <person name="Le Bail A."/>
            <person name="Leblanc C."/>
            <person name="Lerouge P."/>
            <person name="Lohr M."/>
            <person name="Lopez P.J."/>
            <person name="Martens C."/>
            <person name="Maumus F."/>
            <person name="Michel G."/>
            <person name="Miranda-Saavedra D."/>
            <person name="Morales J."/>
            <person name="Moreau H."/>
            <person name="Motomura T."/>
            <person name="Nagasato C."/>
            <person name="Napoli C.A."/>
            <person name="Nelson D.R."/>
            <person name="Nyvall-Collen P."/>
            <person name="Peters A.F."/>
            <person name="Pommier C."/>
            <person name="Potin P."/>
            <person name="Poulain J."/>
            <person name="Quesneville H."/>
            <person name="Read B."/>
            <person name="Rensing S.A."/>
            <person name="Ritter A."/>
            <person name="Rousvoal S."/>
            <person name="Samanta M."/>
            <person name="Samson G."/>
            <person name="Schroeder D.C."/>
            <person name="Segurens B."/>
            <person name="Strittmatter M."/>
            <person name="Tonon T."/>
            <person name="Tregear J.W."/>
            <person name="Valentin K."/>
            <person name="von Dassow P."/>
            <person name="Yamagishi T."/>
            <person name="Van de Peer Y."/>
            <person name="Wincker P."/>
        </authorList>
    </citation>
    <scope>NUCLEOTIDE SEQUENCE [LARGE SCALE GENOMIC DNA]</scope>
    <source>
        <strain evidence="4">Ec32 / CCAP1310/4</strain>
    </source>
</reference>
<evidence type="ECO:0000259" key="2">
    <source>
        <dbReference type="PROSITE" id="PS50006"/>
    </source>
</evidence>
<evidence type="ECO:0000313" key="4">
    <source>
        <dbReference type="Proteomes" id="UP000002630"/>
    </source>
</evidence>
<accession>D8LJB0</accession>
<gene>
    <name evidence="3" type="ORF">Esi_0024_0176</name>
</gene>
<feature type="region of interest" description="Disordered" evidence="1">
    <location>
        <begin position="142"/>
        <end position="188"/>
    </location>
</feature>
<feature type="region of interest" description="Disordered" evidence="1">
    <location>
        <begin position="1"/>
        <end position="43"/>
    </location>
</feature>
<feature type="compositionally biased region" description="Basic residues" evidence="1">
    <location>
        <begin position="1"/>
        <end position="11"/>
    </location>
</feature>
<dbReference type="Gene3D" id="2.60.200.20">
    <property type="match status" value="1"/>
</dbReference>
<feature type="compositionally biased region" description="Acidic residues" evidence="1">
    <location>
        <begin position="142"/>
        <end position="155"/>
    </location>
</feature>
<dbReference type="OrthoDB" id="687730at2759"/>
<feature type="domain" description="FHA" evidence="2">
    <location>
        <begin position="416"/>
        <end position="471"/>
    </location>
</feature>
<organism evidence="3 4">
    <name type="scientific">Ectocarpus siliculosus</name>
    <name type="common">Brown alga</name>
    <name type="synonym">Conferva siliculosa</name>
    <dbReference type="NCBI Taxonomy" id="2880"/>
    <lineage>
        <taxon>Eukaryota</taxon>
        <taxon>Sar</taxon>
        <taxon>Stramenopiles</taxon>
        <taxon>Ochrophyta</taxon>
        <taxon>PX clade</taxon>
        <taxon>Phaeophyceae</taxon>
        <taxon>Ectocarpales</taxon>
        <taxon>Ectocarpaceae</taxon>
        <taxon>Ectocarpus</taxon>
    </lineage>
</organism>
<dbReference type="InterPro" id="IPR008984">
    <property type="entry name" value="SMAD_FHA_dom_sf"/>
</dbReference>
<feature type="compositionally biased region" description="Basic residues" evidence="1">
    <location>
        <begin position="325"/>
        <end position="344"/>
    </location>
</feature>